<dbReference type="InterPro" id="IPR009839">
    <property type="entry name" value="SseB_N"/>
</dbReference>
<dbReference type="NCBIfam" id="NF042914">
    <property type="entry name" value="SAV915_dom"/>
    <property type="match status" value="1"/>
</dbReference>
<feature type="domain" description="SseB protein N-terminal" evidence="2">
    <location>
        <begin position="14"/>
        <end position="80"/>
    </location>
</feature>
<sequence length="82" mass="8548">MAPARPHRGGHEGAEDGVVFETSRSATGERCGLAFTSTEALVSRLGPDQPWVALPIGALRHLLGETGISVVAVDPYIPAETP</sequence>
<dbReference type="AlphaFoldDB" id="A0A2G1XGP6"/>
<accession>A0A2G1XGP6</accession>
<reference evidence="3 4" key="1">
    <citation type="journal article" date="2017" name="Biochemistry">
        <title>Identification of the Biosynthetic Pathway for the Antibiotic Bicyclomycin.</title>
        <authorList>
            <person name="Patteson J."/>
            <person name="Cai W."/>
            <person name="Johnson R.A."/>
            <person name="Santa Maria K."/>
            <person name="Li B."/>
        </authorList>
    </citation>
    <scope>NUCLEOTIDE SEQUENCE [LARGE SCALE GENOMIC DNA]</scope>
    <source>
        <strain evidence="3 4">ATCC 21532</strain>
    </source>
</reference>
<name>A0A2G1XGP6_STRCJ</name>
<dbReference type="InterPro" id="IPR049975">
    <property type="entry name" value="SAV_915-like_dom"/>
</dbReference>
<keyword evidence="4" id="KW-1185">Reference proteome</keyword>
<dbReference type="Proteomes" id="UP000222531">
    <property type="component" value="Unassembled WGS sequence"/>
</dbReference>
<organism evidence="3 4">
    <name type="scientific">Streptomyces cinnamoneus</name>
    <name type="common">Streptoverticillium cinnamoneum</name>
    <dbReference type="NCBI Taxonomy" id="53446"/>
    <lineage>
        <taxon>Bacteria</taxon>
        <taxon>Bacillati</taxon>
        <taxon>Actinomycetota</taxon>
        <taxon>Actinomycetes</taxon>
        <taxon>Kitasatosporales</taxon>
        <taxon>Streptomycetaceae</taxon>
        <taxon>Streptomyces</taxon>
        <taxon>Streptomyces cinnamoneus group</taxon>
    </lineage>
</organism>
<proteinExistence type="predicted"/>
<evidence type="ECO:0000259" key="2">
    <source>
        <dbReference type="Pfam" id="PF07179"/>
    </source>
</evidence>
<protein>
    <recommendedName>
        <fullName evidence="2">SseB protein N-terminal domain-containing protein</fullName>
    </recommendedName>
</protein>
<feature type="region of interest" description="Disordered" evidence="1">
    <location>
        <begin position="1"/>
        <end position="23"/>
    </location>
</feature>
<dbReference type="EMBL" id="NHZO01000151">
    <property type="protein sequence ID" value="PHQ50406.1"/>
    <property type="molecule type" value="Genomic_DNA"/>
</dbReference>
<evidence type="ECO:0000313" key="4">
    <source>
        <dbReference type="Proteomes" id="UP000222531"/>
    </source>
</evidence>
<evidence type="ECO:0000256" key="1">
    <source>
        <dbReference type="SAM" id="MobiDB-lite"/>
    </source>
</evidence>
<comment type="caution">
    <text evidence="3">The sequence shown here is derived from an EMBL/GenBank/DDBJ whole genome shotgun (WGS) entry which is preliminary data.</text>
</comment>
<gene>
    <name evidence="3" type="ORF">BLA24_21395</name>
</gene>
<evidence type="ECO:0000313" key="3">
    <source>
        <dbReference type="EMBL" id="PHQ50406.1"/>
    </source>
</evidence>
<dbReference type="Pfam" id="PF07179">
    <property type="entry name" value="SseB"/>
    <property type="match status" value="1"/>
</dbReference>